<feature type="transmembrane region" description="Helical" evidence="2">
    <location>
        <begin position="307"/>
        <end position="329"/>
    </location>
</feature>
<feature type="compositionally biased region" description="Basic and acidic residues" evidence="1">
    <location>
        <begin position="85"/>
        <end position="98"/>
    </location>
</feature>
<comment type="caution">
    <text evidence="3">The sequence shown here is derived from an EMBL/GenBank/DDBJ whole genome shotgun (WGS) entry which is preliminary data.</text>
</comment>
<reference evidence="3" key="2">
    <citation type="submission" date="2023-05" db="EMBL/GenBank/DDBJ databases">
        <authorList>
            <consortium name="Lawrence Berkeley National Laboratory"/>
            <person name="Steindorff A."/>
            <person name="Hensen N."/>
            <person name="Bonometti L."/>
            <person name="Westerberg I."/>
            <person name="Brannstrom I.O."/>
            <person name="Guillou S."/>
            <person name="Cros-Aarteil S."/>
            <person name="Calhoun S."/>
            <person name="Haridas S."/>
            <person name="Kuo A."/>
            <person name="Mondo S."/>
            <person name="Pangilinan J."/>
            <person name="Riley R."/>
            <person name="Labutti K."/>
            <person name="Andreopoulos B."/>
            <person name="Lipzen A."/>
            <person name="Chen C."/>
            <person name="Yanf M."/>
            <person name="Daum C."/>
            <person name="Ng V."/>
            <person name="Clum A."/>
            <person name="Ohm R."/>
            <person name="Martin F."/>
            <person name="Silar P."/>
            <person name="Natvig D."/>
            <person name="Lalanne C."/>
            <person name="Gautier V."/>
            <person name="Ament-Velasquez S.L."/>
            <person name="Kruys A."/>
            <person name="Hutchinson M.I."/>
            <person name="Powell A.J."/>
            <person name="Barry K."/>
            <person name="Miller A.N."/>
            <person name="Grigoriev I.V."/>
            <person name="Debuchy R."/>
            <person name="Gladieux P."/>
            <person name="Thoren M.H."/>
            <person name="Johannesson H."/>
        </authorList>
    </citation>
    <scope>NUCLEOTIDE SEQUENCE</scope>
    <source>
        <strain evidence="3">CBS 731.68</strain>
    </source>
</reference>
<dbReference type="AlphaFoldDB" id="A0AAN6Z578"/>
<sequence>MPLDEIPNLTLKGPPATSNGDSGVERSPQITGEATLLMELVAELRALNENLGQFRHFKNLDDKLPRLQSLLDAPPPRQHLQQQARPEDEVDKAGGGDKLGWRERRIRSRLPATATSSGVLQLALANLLEVVWYEGWASLLDEIDESIKVQVVDILNADSTEQLLFQGSLAQSKVYFQLLQLLRIIPLWIRETRDDLERLKARSVFRTALPYIPGRKWNQQLLSRIETKTDEIRGLRDGLINTNALLEASRSTSMNRYVIIFTLLTIFYLPLGFVTEFCFRLPSGNNLAVFSMDLLHEQELTVMKSQYAATMVAVAVVTYAVAIGLVVFVDCQKIKPLLTGVHAHFAFLARKLRQTFEKNDPAA</sequence>
<evidence type="ECO:0000313" key="4">
    <source>
        <dbReference type="Proteomes" id="UP001302602"/>
    </source>
</evidence>
<evidence type="ECO:0000256" key="1">
    <source>
        <dbReference type="SAM" id="MobiDB-lite"/>
    </source>
</evidence>
<dbReference type="GeneID" id="87832279"/>
<keyword evidence="2" id="KW-0812">Transmembrane</keyword>
<reference evidence="3" key="1">
    <citation type="journal article" date="2023" name="Mol. Phylogenet. Evol.">
        <title>Genome-scale phylogeny and comparative genomics of the fungal order Sordariales.</title>
        <authorList>
            <person name="Hensen N."/>
            <person name="Bonometti L."/>
            <person name="Westerberg I."/>
            <person name="Brannstrom I.O."/>
            <person name="Guillou S."/>
            <person name="Cros-Aarteil S."/>
            <person name="Calhoun S."/>
            <person name="Haridas S."/>
            <person name="Kuo A."/>
            <person name="Mondo S."/>
            <person name="Pangilinan J."/>
            <person name="Riley R."/>
            <person name="LaButti K."/>
            <person name="Andreopoulos B."/>
            <person name="Lipzen A."/>
            <person name="Chen C."/>
            <person name="Yan M."/>
            <person name="Daum C."/>
            <person name="Ng V."/>
            <person name="Clum A."/>
            <person name="Steindorff A."/>
            <person name="Ohm R.A."/>
            <person name="Martin F."/>
            <person name="Silar P."/>
            <person name="Natvig D.O."/>
            <person name="Lalanne C."/>
            <person name="Gautier V."/>
            <person name="Ament-Velasquez S.L."/>
            <person name="Kruys A."/>
            <person name="Hutchinson M.I."/>
            <person name="Powell A.J."/>
            <person name="Barry K."/>
            <person name="Miller A.N."/>
            <person name="Grigoriev I.V."/>
            <person name="Debuchy R."/>
            <person name="Gladieux P."/>
            <person name="Hiltunen Thoren M."/>
            <person name="Johannesson H."/>
        </authorList>
    </citation>
    <scope>NUCLEOTIDE SEQUENCE</scope>
    <source>
        <strain evidence="3">CBS 731.68</strain>
    </source>
</reference>
<keyword evidence="2" id="KW-0472">Membrane</keyword>
<organism evidence="3 4">
    <name type="scientific">Parathielavia appendiculata</name>
    <dbReference type="NCBI Taxonomy" id="2587402"/>
    <lineage>
        <taxon>Eukaryota</taxon>
        <taxon>Fungi</taxon>
        <taxon>Dikarya</taxon>
        <taxon>Ascomycota</taxon>
        <taxon>Pezizomycotina</taxon>
        <taxon>Sordariomycetes</taxon>
        <taxon>Sordariomycetidae</taxon>
        <taxon>Sordariales</taxon>
        <taxon>Chaetomiaceae</taxon>
        <taxon>Parathielavia</taxon>
    </lineage>
</organism>
<evidence type="ECO:0000256" key="2">
    <source>
        <dbReference type="SAM" id="Phobius"/>
    </source>
</evidence>
<name>A0AAN6Z578_9PEZI</name>
<dbReference type="RefSeq" id="XP_062649477.1">
    <property type="nucleotide sequence ID" value="XM_062795511.1"/>
</dbReference>
<evidence type="ECO:0000313" key="3">
    <source>
        <dbReference type="EMBL" id="KAK4125706.1"/>
    </source>
</evidence>
<accession>A0AAN6Z578</accession>
<dbReference type="EMBL" id="MU853225">
    <property type="protein sequence ID" value="KAK4125706.1"/>
    <property type="molecule type" value="Genomic_DNA"/>
</dbReference>
<keyword evidence="4" id="KW-1185">Reference proteome</keyword>
<gene>
    <name evidence="3" type="ORF">N657DRAFT_669935</name>
</gene>
<keyword evidence="2" id="KW-1133">Transmembrane helix</keyword>
<protein>
    <submittedName>
        <fullName evidence="3">Uncharacterized protein</fullName>
    </submittedName>
</protein>
<feature type="region of interest" description="Disordered" evidence="1">
    <location>
        <begin position="1"/>
        <end position="26"/>
    </location>
</feature>
<dbReference type="Proteomes" id="UP001302602">
    <property type="component" value="Unassembled WGS sequence"/>
</dbReference>
<feature type="region of interest" description="Disordered" evidence="1">
    <location>
        <begin position="68"/>
        <end position="98"/>
    </location>
</feature>
<proteinExistence type="predicted"/>
<feature type="transmembrane region" description="Helical" evidence="2">
    <location>
        <begin position="257"/>
        <end position="275"/>
    </location>
</feature>